<name>A0ACB9S694_9MYRT</name>
<comment type="caution">
    <text evidence="1">The sequence shown here is derived from an EMBL/GenBank/DDBJ whole genome shotgun (WGS) entry which is preliminary data.</text>
</comment>
<evidence type="ECO:0000313" key="1">
    <source>
        <dbReference type="EMBL" id="KAI4385339.1"/>
    </source>
</evidence>
<dbReference type="EMBL" id="CM042881">
    <property type="protein sequence ID" value="KAI4385339.1"/>
    <property type="molecule type" value="Genomic_DNA"/>
</dbReference>
<accession>A0ACB9S694</accession>
<sequence length="121" mass="13365">MVFNALAAVWVAHESASACRTSGCVGSGILEDEDGNPLTTTQMLDLVCCFPLQQLGRLVLFVWTFLCVPPRDYYYYLYSYSSDEDDDEGDGVDFGLRDDGASSSSSSRFGYDDCVYDSRSD</sequence>
<dbReference type="Proteomes" id="UP001057402">
    <property type="component" value="Chromosome 2"/>
</dbReference>
<evidence type="ECO:0000313" key="2">
    <source>
        <dbReference type="Proteomes" id="UP001057402"/>
    </source>
</evidence>
<protein>
    <submittedName>
        <fullName evidence="1">Uncharacterized protein</fullName>
    </submittedName>
</protein>
<organism evidence="1 2">
    <name type="scientific">Melastoma candidum</name>
    <dbReference type="NCBI Taxonomy" id="119954"/>
    <lineage>
        <taxon>Eukaryota</taxon>
        <taxon>Viridiplantae</taxon>
        <taxon>Streptophyta</taxon>
        <taxon>Embryophyta</taxon>
        <taxon>Tracheophyta</taxon>
        <taxon>Spermatophyta</taxon>
        <taxon>Magnoliopsida</taxon>
        <taxon>eudicotyledons</taxon>
        <taxon>Gunneridae</taxon>
        <taxon>Pentapetalae</taxon>
        <taxon>rosids</taxon>
        <taxon>malvids</taxon>
        <taxon>Myrtales</taxon>
        <taxon>Melastomataceae</taxon>
        <taxon>Melastomatoideae</taxon>
        <taxon>Melastomateae</taxon>
        <taxon>Melastoma</taxon>
    </lineage>
</organism>
<proteinExistence type="predicted"/>
<reference evidence="2" key="1">
    <citation type="journal article" date="2023" name="Front. Plant Sci.">
        <title>Chromosomal-level genome assembly of Melastoma candidum provides insights into trichome evolution.</title>
        <authorList>
            <person name="Zhong Y."/>
            <person name="Wu W."/>
            <person name="Sun C."/>
            <person name="Zou P."/>
            <person name="Liu Y."/>
            <person name="Dai S."/>
            <person name="Zhou R."/>
        </authorList>
    </citation>
    <scope>NUCLEOTIDE SEQUENCE [LARGE SCALE GENOMIC DNA]</scope>
</reference>
<gene>
    <name evidence="1" type="ORF">MLD38_003379</name>
</gene>
<keyword evidence="2" id="KW-1185">Reference proteome</keyword>